<evidence type="ECO:0000313" key="1">
    <source>
        <dbReference type="Proteomes" id="UP000790787"/>
    </source>
</evidence>
<sequence length="627" mass="72895">MEIHNDMGYRVYVELKKENREFGMYPLCITTIEKDLISGGSLNQGDTVQIDEGVQRYDFDTDDTLAPDFVNSGEAIGVFELHKDLIISKTNQKEVMAGQVYKDKATLKEVMENYAIAQRFQFRVDRSNAVSYALLCLSEDCEWRFKASSINKSELFKVREFNDNHTCPLKDKVYEQRQASSSLIGGMIRPKLTNHKRKYTPRDIIDDVKSDLGVDVSYMLVWRAKEKAMNFLRSEPADSYKKFTRIFIYNGYDISRPIVVVDGSHLKSYYTGTFVSASTLDGAAYGVIDSENDIAWTWFFEQFKIVYGERENMCIVSDRNKSIIKSVSRVYPDIPHFACIWHLWNNVYKKFKKSHAKLSEIYFSIAKAYTQAEFNNLMEKVEKVDIRVKEYLELAGYEKWTRLYAPINRGWTMTSNIVESINVALVSARKLPIYDFLEEVRKMFGRWNCSNRKEATQTYTTLGKKYQEMLTLNEEMSTRMTVVPSTEYLHTVNDGGRNYTVCMLERKCVCGRFQVDELPCPHAWAVLKSKFLMPEEYCSNYYKPNTIVMTYDLPVYPLPDKNDWNIPEHIAEEVVLPLKWKRPPGRQKKKRDKILSKLLQPKNQHSCSICGQGGHNKRTCRNAPRNK</sequence>
<keyword evidence="1" id="KW-1185">Reference proteome</keyword>
<reference evidence="1" key="1">
    <citation type="journal article" date="2014" name="Nat. Commun.">
        <title>The tobacco genome sequence and its comparison with those of tomato and potato.</title>
        <authorList>
            <person name="Sierro N."/>
            <person name="Battey J.N."/>
            <person name="Ouadi S."/>
            <person name="Bakaher N."/>
            <person name="Bovet L."/>
            <person name="Willig A."/>
            <person name="Goepfert S."/>
            <person name="Peitsch M.C."/>
            <person name="Ivanov N.V."/>
        </authorList>
    </citation>
    <scope>NUCLEOTIDE SEQUENCE [LARGE SCALE GENOMIC DNA]</scope>
</reference>
<gene>
    <name evidence="2" type="primary">LOC107822137</name>
</gene>
<organism evidence="1 2">
    <name type="scientific">Nicotiana tabacum</name>
    <name type="common">Common tobacco</name>
    <dbReference type="NCBI Taxonomy" id="4097"/>
    <lineage>
        <taxon>Eukaryota</taxon>
        <taxon>Viridiplantae</taxon>
        <taxon>Streptophyta</taxon>
        <taxon>Embryophyta</taxon>
        <taxon>Tracheophyta</taxon>
        <taxon>Spermatophyta</taxon>
        <taxon>Magnoliopsida</taxon>
        <taxon>eudicotyledons</taxon>
        <taxon>Gunneridae</taxon>
        <taxon>Pentapetalae</taxon>
        <taxon>asterids</taxon>
        <taxon>lamiids</taxon>
        <taxon>Solanales</taxon>
        <taxon>Solanaceae</taxon>
        <taxon>Nicotianoideae</taxon>
        <taxon>Nicotianeae</taxon>
        <taxon>Nicotiana</taxon>
    </lineage>
</organism>
<protein>
    <submittedName>
        <fullName evidence="2">Uncharacterized protein LOC107822137</fullName>
    </submittedName>
</protein>
<dbReference type="RefSeq" id="XP_075092525.1">
    <property type="nucleotide sequence ID" value="XM_075236424.1"/>
</dbReference>
<dbReference type="Proteomes" id="UP000790787">
    <property type="component" value="Chromosome 18"/>
</dbReference>
<reference evidence="2" key="2">
    <citation type="submission" date="2025-08" db="UniProtKB">
        <authorList>
            <consortium name="RefSeq"/>
        </authorList>
    </citation>
    <scope>IDENTIFICATION</scope>
    <source>
        <tissue evidence="2">Leaf</tissue>
    </source>
</reference>
<accession>A0AC58T5N8</accession>
<name>A0AC58T5N8_TOBAC</name>
<proteinExistence type="predicted"/>
<evidence type="ECO:0000313" key="2">
    <source>
        <dbReference type="RefSeq" id="XP_075092525.1"/>
    </source>
</evidence>